<gene>
    <name evidence="1" type="ORF">F2Q69_00025160</name>
</gene>
<reference evidence="1" key="1">
    <citation type="submission" date="2019-12" db="EMBL/GenBank/DDBJ databases">
        <title>Genome sequencing and annotation of Brassica cretica.</title>
        <authorList>
            <person name="Studholme D.J."/>
            <person name="Sarris P."/>
        </authorList>
    </citation>
    <scope>NUCLEOTIDE SEQUENCE</scope>
    <source>
        <strain evidence="1">PFS-109/04</strain>
        <tissue evidence="1">Leaf</tissue>
    </source>
</reference>
<name>A0A8S9Q8B9_BRACR</name>
<protein>
    <submittedName>
        <fullName evidence="1">Uncharacterized protein</fullName>
    </submittedName>
</protein>
<evidence type="ECO:0000313" key="1">
    <source>
        <dbReference type="EMBL" id="KAF3539995.1"/>
    </source>
</evidence>
<dbReference type="AlphaFoldDB" id="A0A8S9Q8B9"/>
<comment type="caution">
    <text evidence="1">The sequence shown here is derived from an EMBL/GenBank/DDBJ whole genome shotgun (WGS) entry which is preliminary data.</text>
</comment>
<organism evidence="1 2">
    <name type="scientific">Brassica cretica</name>
    <name type="common">Mustard</name>
    <dbReference type="NCBI Taxonomy" id="69181"/>
    <lineage>
        <taxon>Eukaryota</taxon>
        <taxon>Viridiplantae</taxon>
        <taxon>Streptophyta</taxon>
        <taxon>Embryophyta</taxon>
        <taxon>Tracheophyta</taxon>
        <taxon>Spermatophyta</taxon>
        <taxon>Magnoliopsida</taxon>
        <taxon>eudicotyledons</taxon>
        <taxon>Gunneridae</taxon>
        <taxon>Pentapetalae</taxon>
        <taxon>rosids</taxon>
        <taxon>malvids</taxon>
        <taxon>Brassicales</taxon>
        <taxon>Brassicaceae</taxon>
        <taxon>Brassiceae</taxon>
        <taxon>Brassica</taxon>
    </lineage>
</organism>
<proteinExistence type="predicted"/>
<sequence>MFASAPHVIDHILDLFVGRSSAGEEASDELLMNLSAYDVHFFRNLLSRRTRDRHLSRIWTLRWRQVTDNPCRISLRCSCYM</sequence>
<evidence type="ECO:0000313" key="2">
    <source>
        <dbReference type="Proteomes" id="UP000712600"/>
    </source>
</evidence>
<accession>A0A8S9Q8B9</accession>
<dbReference type="Proteomes" id="UP000712600">
    <property type="component" value="Unassembled WGS sequence"/>
</dbReference>
<dbReference type="EMBL" id="QGKX02001290">
    <property type="protein sequence ID" value="KAF3539995.1"/>
    <property type="molecule type" value="Genomic_DNA"/>
</dbReference>